<keyword evidence="1" id="KW-0812">Transmembrane</keyword>
<dbReference type="EMBL" id="ASSJ01000074">
    <property type="protein sequence ID" value="ERN40583.1"/>
    <property type="molecule type" value="Genomic_DNA"/>
</dbReference>
<keyword evidence="3" id="KW-1185">Reference proteome</keyword>
<comment type="caution">
    <text evidence="2">The sequence shown here is derived from an EMBL/GenBank/DDBJ whole genome shotgun (WGS) entry which is preliminary data.</text>
</comment>
<sequence length="57" mass="6125">MPIAVCILLISVFFFSSWTITGLLVDLPMQILNVVISLLGAVTLVVVLAFAAWAFGE</sequence>
<feature type="transmembrane region" description="Helical" evidence="1">
    <location>
        <begin position="32"/>
        <end position="55"/>
    </location>
</feature>
<protein>
    <submittedName>
        <fullName evidence="2">Uncharacterized protein</fullName>
    </submittedName>
</protein>
<evidence type="ECO:0000313" key="2">
    <source>
        <dbReference type="EMBL" id="ERN40583.1"/>
    </source>
</evidence>
<accession>U5D7J7</accession>
<organism evidence="2 3">
    <name type="scientific">Rubidibacter lacunae KORDI 51-2</name>
    <dbReference type="NCBI Taxonomy" id="582515"/>
    <lineage>
        <taxon>Bacteria</taxon>
        <taxon>Bacillati</taxon>
        <taxon>Cyanobacteriota</taxon>
        <taxon>Cyanophyceae</taxon>
        <taxon>Oscillatoriophycideae</taxon>
        <taxon>Chroococcales</taxon>
        <taxon>Aphanothecaceae</taxon>
        <taxon>Rubidibacter</taxon>
    </lineage>
</organism>
<dbReference type="RefSeq" id="WP_022608370.1">
    <property type="nucleotide sequence ID" value="NZ_ASSJ01000074.1"/>
</dbReference>
<evidence type="ECO:0000313" key="3">
    <source>
        <dbReference type="Proteomes" id="UP000016960"/>
    </source>
</evidence>
<keyword evidence="1" id="KW-0472">Membrane</keyword>
<dbReference type="Proteomes" id="UP000016960">
    <property type="component" value="Unassembled WGS sequence"/>
</dbReference>
<keyword evidence="1" id="KW-1133">Transmembrane helix</keyword>
<gene>
    <name evidence="2" type="ORF">KR51_00028400</name>
</gene>
<dbReference type="AlphaFoldDB" id="U5D7J7"/>
<evidence type="ECO:0000256" key="1">
    <source>
        <dbReference type="SAM" id="Phobius"/>
    </source>
</evidence>
<name>U5D7J7_9CHRO</name>
<proteinExistence type="predicted"/>
<reference evidence="2 3" key="1">
    <citation type="submission" date="2013-05" db="EMBL/GenBank/DDBJ databases">
        <title>Draft genome sequence of Rubidibacter lacunae KORDI 51-2.</title>
        <authorList>
            <person name="Choi D.H."/>
            <person name="Noh J.H."/>
            <person name="Kwon K.-K."/>
            <person name="Lee J.-H."/>
            <person name="Ryu J.-Y."/>
        </authorList>
    </citation>
    <scope>NUCLEOTIDE SEQUENCE [LARGE SCALE GENOMIC DNA]</scope>
    <source>
        <strain evidence="2 3">KORDI 51-2</strain>
    </source>
</reference>
<dbReference type="InParanoid" id="U5D7J7"/>